<evidence type="ECO:0000256" key="2">
    <source>
        <dbReference type="SAM" id="Phobius"/>
    </source>
</evidence>
<feature type="transmembrane region" description="Helical" evidence="2">
    <location>
        <begin position="60"/>
        <end position="80"/>
    </location>
</feature>
<dbReference type="AlphaFoldDB" id="A0AA36FC48"/>
<keyword evidence="2" id="KW-1133">Transmembrane helix</keyword>
<keyword evidence="2" id="KW-0472">Membrane</keyword>
<dbReference type="Proteomes" id="UP001162480">
    <property type="component" value="Chromosome 13"/>
</dbReference>
<gene>
    <name evidence="3" type="ORF">OCTVUL_1B026945</name>
</gene>
<evidence type="ECO:0000256" key="1">
    <source>
        <dbReference type="SAM" id="MobiDB-lite"/>
    </source>
</evidence>
<reference evidence="3" key="1">
    <citation type="submission" date="2023-08" db="EMBL/GenBank/DDBJ databases">
        <authorList>
            <person name="Alioto T."/>
            <person name="Alioto T."/>
            <person name="Gomez Garrido J."/>
        </authorList>
    </citation>
    <scope>NUCLEOTIDE SEQUENCE</scope>
</reference>
<evidence type="ECO:0000313" key="4">
    <source>
        <dbReference type="Proteomes" id="UP001162480"/>
    </source>
</evidence>
<sequence length="125" mass="14062">MSLSTTVAASTRARKESRSQSKVPIFSSAPSNKQNNQHQQSLDDTNNGEKSREKSISKQCCILSLVTWSVTALLLIGSYLSQSTTGEEQDVTSINCPLVFYCYVYDTVLRYLYLSLQYPVHTYTF</sequence>
<evidence type="ECO:0000313" key="3">
    <source>
        <dbReference type="EMBL" id="CAI9732142.1"/>
    </source>
</evidence>
<feature type="region of interest" description="Disordered" evidence="1">
    <location>
        <begin position="1"/>
        <end position="51"/>
    </location>
</feature>
<name>A0AA36FC48_OCTVU</name>
<dbReference type="EMBL" id="OX597826">
    <property type="protein sequence ID" value="CAI9732142.1"/>
    <property type="molecule type" value="Genomic_DNA"/>
</dbReference>
<accession>A0AA36FC48</accession>
<keyword evidence="4" id="KW-1185">Reference proteome</keyword>
<feature type="compositionally biased region" description="Polar residues" evidence="1">
    <location>
        <begin position="28"/>
        <end position="45"/>
    </location>
</feature>
<organism evidence="3 4">
    <name type="scientific">Octopus vulgaris</name>
    <name type="common">Common octopus</name>
    <dbReference type="NCBI Taxonomy" id="6645"/>
    <lineage>
        <taxon>Eukaryota</taxon>
        <taxon>Metazoa</taxon>
        <taxon>Spiralia</taxon>
        <taxon>Lophotrochozoa</taxon>
        <taxon>Mollusca</taxon>
        <taxon>Cephalopoda</taxon>
        <taxon>Coleoidea</taxon>
        <taxon>Octopodiformes</taxon>
        <taxon>Octopoda</taxon>
        <taxon>Incirrata</taxon>
        <taxon>Octopodidae</taxon>
        <taxon>Octopus</taxon>
    </lineage>
</organism>
<proteinExistence type="predicted"/>
<keyword evidence="2" id="KW-0812">Transmembrane</keyword>
<protein>
    <submittedName>
        <fullName evidence="3">Uncharacterized protein</fullName>
    </submittedName>
</protein>